<feature type="compositionally biased region" description="Low complexity" evidence="1">
    <location>
        <begin position="153"/>
        <end position="164"/>
    </location>
</feature>
<sequence length="179" mass="20246">MLDIATLPAQFTPEPLRQKKKLLFDLPHQVEYQIIKNQAGGNPFASLDTREREPGSRGREEEDPSEGWIFKAKKRGSTRATPRTETTQASPLIPQRTPTPGDKRGALHSDTHRSFFESLGIPAPTGREPFRARLWPVLTRIKDSKKETLMGLKEYTPPKSTTKYKTQRPRGNLRGGMDP</sequence>
<reference evidence="2" key="1">
    <citation type="submission" date="2024-03" db="EMBL/GenBank/DDBJ databases">
        <authorList>
            <consortium name="ELIXIR-Norway"/>
            <consortium name="Elixir Norway"/>
        </authorList>
    </citation>
    <scope>NUCLEOTIDE SEQUENCE</scope>
</reference>
<accession>A0ABP1AQH5</accession>
<organism evidence="2 3">
    <name type="scientific">Sphagnum jensenii</name>
    <dbReference type="NCBI Taxonomy" id="128206"/>
    <lineage>
        <taxon>Eukaryota</taxon>
        <taxon>Viridiplantae</taxon>
        <taxon>Streptophyta</taxon>
        <taxon>Embryophyta</taxon>
        <taxon>Bryophyta</taxon>
        <taxon>Sphagnophytina</taxon>
        <taxon>Sphagnopsida</taxon>
        <taxon>Sphagnales</taxon>
        <taxon>Sphagnaceae</taxon>
        <taxon>Sphagnum</taxon>
    </lineage>
</organism>
<evidence type="ECO:0000313" key="3">
    <source>
        <dbReference type="Proteomes" id="UP001497522"/>
    </source>
</evidence>
<keyword evidence="3" id="KW-1185">Reference proteome</keyword>
<evidence type="ECO:0000313" key="2">
    <source>
        <dbReference type="EMBL" id="CAK9864756.1"/>
    </source>
</evidence>
<protein>
    <submittedName>
        <fullName evidence="2">Uncharacterized protein</fullName>
    </submittedName>
</protein>
<gene>
    <name evidence="2" type="ORF">CSSPJE1EN2_LOCUS7751</name>
</gene>
<name>A0ABP1AQH5_9BRYO</name>
<proteinExistence type="predicted"/>
<dbReference type="EMBL" id="OZ023715">
    <property type="protein sequence ID" value="CAK9864756.1"/>
    <property type="molecule type" value="Genomic_DNA"/>
</dbReference>
<dbReference type="Proteomes" id="UP001497522">
    <property type="component" value="Chromosome 14"/>
</dbReference>
<feature type="region of interest" description="Disordered" evidence="1">
    <location>
        <begin position="36"/>
        <end position="108"/>
    </location>
</feature>
<feature type="region of interest" description="Disordered" evidence="1">
    <location>
        <begin position="149"/>
        <end position="179"/>
    </location>
</feature>
<feature type="compositionally biased region" description="Basic and acidic residues" evidence="1">
    <location>
        <begin position="48"/>
        <end position="60"/>
    </location>
</feature>
<evidence type="ECO:0000256" key="1">
    <source>
        <dbReference type="SAM" id="MobiDB-lite"/>
    </source>
</evidence>
<feature type="compositionally biased region" description="Polar residues" evidence="1">
    <location>
        <begin position="78"/>
        <end position="90"/>
    </location>
</feature>